<evidence type="ECO:0000313" key="4">
    <source>
        <dbReference type="Proteomes" id="UP000831151"/>
    </source>
</evidence>
<accession>A0A9E7DI66</accession>
<dbReference type="AlphaFoldDB" id="A0A9E7DI66"/>
<dbReference type="InterPro" id="IPR007621">
    <property type="entry name" value="TPM_dom"/>
</dbReference>
<dbReference type="KEGG" id="fms:M1R53_04320"/>
<evidence type="ECO:0000259" key="2">
    <source>
        <dbReference type="Pfam" id="PF04536"/>
    </source>
</evidence>
<keyword evidence="4" id="KW-1185">Reference proteome</keyword>
<keyword evidence="1" id="KW-1133">Transmembrane helix</keyword>
<reference evidence="3" key="1">
    <citation type="submission" date="2022-04" db="EMBL/GenBank/DDBJ databases">
        <title>Complete genome sequences of Ezakiella coagulans and Fenollaria massiliensis.</title>
        <authorList>
            <person name="France M.T."/>
            <person name="Clifford J."/>
            <person name="Narina S."/>
            <person name="Rutt L."/>
            <person name="Ravel J."/>
        </authorList>
    </citation>
    <scope>NUCLEOTIDE SEQUENCE</scope>
    <source>
        <strain evidence="3">C0061C2</strain>
    </source>
</reference>
<dbReference type="Gene3D" id="3.10.310.50">
    <property type="match status" value="1"/>
</dbReference>
<dbReference type="PANTHER" id="PTHR30373:SF2">
    <property type="entry name" value="UPF0603 PROTEIN YGCG"/>
    <property type="match status" value="1"/>
</dbReference>
<keyword evidence="1" id="KW-0812">Transmembrane</keyword>
<dbReference type="Pfam" id="PF04536">
    <property type="entry name" value="TPM_phosphatase"/>
    <property type="match status" value="1"/>
</dbReference>
<dbReference type="RefSeq" id="WP_249242104.1">
    <property type="nucleotide sequence ID" value="NZ_CP096649.1"/>
</dbReference>
<evidence type="ECO:0000313" key="3">
    <source>
        <dbReference type="EMBL" id="UQK58469.1"/>
    </source>
</evidence>
<evidence type="ECO:0000256" key="1">
    <source>
        <dbReference type="SAM" id="Phobius"/>
    </source>
</evidence>
<organism evidence="3 4">
    <name type="scientific">Fenollaria massiliensis</name>
    <dbReference type="NCBI Taxonomy" id="938288"/>
    <lineage>
        <taxon>Bacteria</taxon>
        <taxon>Bacillati</taxon>
        <taxon>Bacillota</taxon>
        <taxon>Clostridia</taxon>
        <taxon>Eubacteriales</taxon>
        <taxon>Fenollaria</taxon>
    </lineage>
</organism>
<gene>
    <name evidence="3" type="ORF">M1R53_04320</name>
</gene>
<sequence>MKKSFLKKFIIIFIVQILFIGVFNAKAMSKPDNGFVLDEANVISQETISYINETNRKMKDYGSQVAVLTVKDLGGKDIESFSNKVFREWGIGDKKKNNGVLLVISLNDRKIRIEVGYGLEGAINDAKAGRIIRNVIRPNFQAKDYDKGIRDAFDSIIYYIGEEYNVKIQDIDPNELGLEDDFSISLPMIILIIFIFLILTSRLNRYRYLHGRRGRMYRRGRRNIFFDDDDPFGGFFGGSGGSGGFGGFGGSGGGSFGGGSSGGGGASGSW</sequence>
<name>A0A9E7DI66_9FIRM</name>
<keyword evidence="1" id="KW-0472">Membrane</keyword>
<feature type="domain" description="TPM" evidence="2">
    <location>
        <begin position="36"/>
        <end position="157"/>
    </location>
</feature>
<proteinExistence type="predicted"/>
<feature type="transmembrane region" description="Helical" evidence="1">
    <location>
        <begin position="184"/>
        <end position="203"/>
    </location>
</feature>
<dbReference type="EMBL" id="CP096649">
    <property type="protein sequence ID" value="UQK58469.1"/>
    <property type="molecule type" value="Genomic_DNA"/>
</dbReference>
<dbReference type="PANTHER" id="PTHR30373">
    <property type="entry name" value="UPF0603 PROTEIN YGCG"/>
    <property type="match status" value="1"/>
</dbReference>
<protein>
    <submittedName>
        <fullName evidence="3">TPM domain-containing protein</fullName>
    </submittedName>
</protein>
<dbReference type="Proteomes" id="UP000831151">
    <property type="component" value="Chromosome"/>
</dbReference>